<dbReference type="RefSeq" id="WP_067028904.1">
    <property type="nucleotide sequence ID" value="NZ_KQ949100.1"/>
</dbReference>
<reference evidence="2 3" key="1">
    <citation type="submission" date="2015-10" db="EMBL/GenBank/DDBJ databases">
        <title>Draft genome sequence of Streptomyces sp. RV15, isolated from a marine sponge.</title>
        <authorList>
            <person name="Ruckert C."/>
            <person name="Abdelmohsen U.R."/>
            <person name="Winkler A."/>
            <person name="Hentschel U."/>
            <person name="Kalinowski J."/>
            <person name="Kampfer P."/>
            <person name="Glaeser S."/>
        </authorList>
    </citation>
    <scope>NUCLEOTIDE SEQUENCE [LARGE SCALE GENOMIC DNA]</scope>
    <source>
        <strain evidence="2 3">RV15</strain>
    </source>
</reference>
<dbReference type="Proteomes" id="UP000053260">
    <property type="component" value="Unassembled WGS sequence"/>
</dbReference>
<dbReference type="AlphaFoldDB" id="A0A101UUG9"/>
<gene>
    <name evidence="2" type="ORF">AQJ91_32925</name>
</gene>
<evidence type="ECO:0000256" key="1">
    <source>
        <dbReference type="SAM" id="MobiDB-lite"/>
    </source>
</evidence>
<name>A0A101UUG9_9ACTN</name>
<evidence type="ECO:0000313" key="3">
    <source>
        <dbReference type="Proteomes" id="UP000053260"/>
    </source>
</evidence>
<dbReference type="EMBL" id="LMXB01000081">
    <property type="protein sequence ID" value="KUO17094.1"/>
    <property type="molecule type" value="Genomic_DNA"/>
</dbReference>
<organism evidence="2 3">
    <name type="scientific">Streptomyces dysideae</name>
    <dbReference type="NCBI Taxonomy" id="909626"/>
    <lineage>
        <taxon>Bacteria</taxon>
        <taxon>Bacillati</taxon>
        <taxon>Actinomycetota</taxon>
        <taxon>Actinomycetes</taxon>
        <taxon>Kitasatosporales</taxon>
        <taxon>Streptomycetaceae</taxon>
        <taxon>Streptomyces</taxon>
    </lineage>
</organism>
<dbReference type="STRING" id="909626.AQJ91_32925"/>
<protein>
    <submittedName>
        <fullName evidence="2">Uncharacterized protein</fullName>
    </submittedName>
</protein>
<accession>A0A101UUG9</accession>
<keyword evidence="3" id="KW-1185">Reference proteome</keyword>
<comment type="caution">
    <text evidence="2">The sequence shown here is derived from an EMBL/GenBank/DDBJ whole genome shotgun (WGS) entry which is preliminary data.</text>
</comment>
<evidence type="ECO:0000313" key="2">
    <source>
        <dbReference type="EMBL" id="KUO17094.1"/>
    </source>
</evidence>
<feature type="region of interest" description="Disordered" evidence="1">
    <location>
        <begin position="1"/>
        <end position="39"/>
    </location>
</feature>
<sequence>MGDGERDALDPVDGVVHADLVNGPTLQPGRANSDEGGRFPPFGFRIMSIRMRGVQVLGSGA</sequence>
<proteinExistence type="predicted"/>